<accession>A0A934T000</accession>
<dbReference type="EMBL" id="JAEPBG010000006">
    <property type="protein sequence ID" value="MBK4736187.1"/>
    <property type="molecule type" value="Genomic_DNA"/>
</dbReference>
<reference evidence="1" key="1">
    <citation type="submission" date="2021-01" db="EMBL/GenBank/DDBJ databases">
        <title>Genome sequence of strain Noviherbaspirillum sp. DKR-6.</title>
        <authorList>
            <person name="Chaudhary D.K."/>
        </authorList>
    </citation>
    <scope>NUCLEOTIDE SEQUENCE</scope>
    <source>
        <strain evidence="1">DKR-6</strain>
    </source>
</reference>
<gene>
    <name evidence="1" type="ORF">JJB74_16310</name>
</gene>
<dbReference type="AlphaFoldDB" id="A0A934T000"/>
<keyword evidence="2" id="KW-1185">Reference proteome</keyword>
<organism evidence="1 2">
    <name type="scientific">Noviherbaspirillum pedocola</name>
    <dbReference type="NCBI Taxonomy" id="2801341"/>
    <lineage>
        <taxon>Bacteria</taxon>
        <taxon>Pseudomonadati</taxon>
        <taxon>Pseudomonadota</taxon>
        <taxon>Betaproteobacteria</taxon>
        <taxon>Burkholderiales</taxon>
        <taxon>Oxalobacteraceae</taxon>
        <taxon>Noviherbaspirillum</taxon>
    </lineage>
</organism>
<evidence type="ECO:0000313" key="2">
    <source>
        <dbReference type="Proteomes" id="UP000622890"/>
    </source>
</evidence>
<dbReference type="RefSeq" id="WP_234484217.1">
    <property type="nucleotide sequence ID" value="NZ_JAEPBG010000006.1"/>
</dbReference>
<comment type="caution">
    <text evidence="1">The sequence shown here is derived from an EMBL/GenBank/DDBJ whole genome shotgun (WGS) entry which is preliminary data.</text>
</comment>
<dbReference type="Proteomes" id="UP000622890">
    <property type="component" value="Unassembled WGS sequence"/>
</dbReference>
<proteinExistence type="predicted"/>
<protein>
    <submittedName>
        <fullName evidence="1">Uncharacterized protein</fullName>
    </submittedName>
</protein>
<evidence type="ECO:0000313" key="1">
    <source>
        <dbReference type="EMBL" id="MBK4736187.1"/>
    </source>
</evidence>
<sequence>MRAGHSVNGRSIMRIFFANLAQAEALSKRVASVIRAPIRKARDAAAALAGYDSWKHLADVTDSGDELPSLPDEVCSTEVVQSRVLYQVARLARFLGIDEDEAAQAVTRIRPTTAYFLRLNATKSLADQLFPQGWTGTAAAEEEGERYLAVVGGDIQRDTLAELSFGKEEGAAILDPATGIRVLAAYTGKPTDGVSPGDPYAIAVLRLVPIVQEQIITHLELRLVTFMCDGEMSEPDLVFVGSAIRSYLNQPTIHWQCDTGPCGAAEGITLTLHGTTSTDEERALIEMLDMALIEAEEGWHQVTDCAVISTQRLEQLPLATFINEMQDFSDDDDEQSSSLVQFAQGAQAFNEVCDAMQQAPARLGSYLEAKGKSDYADFARAHDVSTGEGVRRFLEFVQAIEHAGALGVEVAVFIQNHFITTGEDGGDTEFLLGEMSDSPEDPEKVMAAVNERIAERAAALACCDMVRRYRETPSGRLAEILDAGEVAFLGKSEDR</sequence>
<name>A0A934T000_9BURK</name>